<dbReference type="Pfam" id="PF11184">
    <property type="entry name" value="DUF2969"/>
    <property type="match status" value="1"/>
</dbReference>
<evidence type="ECO:0000313" key="2">
    <source>
        <dbReference type="Proteomes" id="UP000270025"/>
    </source>
</evidence>
<evidence type="ECO:0000313" key="1">
    <source>
        <dbReference type="EMBL" id="VED67166.1"/>
    </source>
</evidence>
<keyword evidence="2" id="KW-1185">Reference proteome</keyword>
<reference evidence="1 2" key="1">
    <citation type="submission" date="2018-12" db="EMBL/GenBank/DDBJ databases">
        <authorList>
            <consortium name="Pathogen Informatics"/>
        </authorList>
    </citation>
    <scope>NUCLEOTIDE SEQUENCE [LARGE SCALE GENOMIC DNA]</scope>
    <source>
        <strain evidence="1 2">NCTC3166</strain>
    </source>
</reference>
<protein>
    <submittedName>
        <fullName evidence="1">Branched-chain amino acid aminotransferase</fullName>
    </submittedName>
</protein>
<keyword evidence="1" id="KW-0808">Transferase</keyword>
<accession>A0A3S4LAC1</accession>
<keyword evidence="1" id="KW-0032">Aminotransferase</keyword>
<gene>
    <name evidence="1" type="ORF">NCTC3166_00982</name>
</gene>
<dbReference type="AlphaFoldDB" id="A0A3S4LAC1"/>
<name>A0A3S4LAC1_9STRE</name>
<dbReference type="InterPro" id="IPR021351">
    <property type="entry name" value="DUF2969"/>
</dbReference>
<dbReference type="KEGG" id="svf:NCTC3166_00982"/>
<dbReference type="RefSeq" id="WP_126404193.1">
    <property type="nucleotide sequence ID" value="NZ_LR134266.1"/>
</dbReference>
<sequence length="76" mass="8362">MSKKDKKIEIQIADSKVVVGKETFDGYQLTIGKKAIAEIADMGAQFALVKNASVDSLYKSLEKAVESAIENYNLHK</sequence>
<proteinExistence type="predicted"/>
<dbReference type="EMBL" id="LR134266">
    <property type="protein sequence ID" value="VED67166.1"/>
    <property type="molecule type" value="Genomic_DNA"/>
</dbReference>
<organism evidence="1 2">
    <name type="scientific">Streptococcus viridans</name>
    <dbReference type="NCBI Taxonomy" id="78535"/>
    <lineage>
        <taxon>Bacteria</taxon>
        <taxon>Bacillati</taxon>
        <taxon>Bacillota</taxon>
        <taxon>Bacilli</taxon>
        <taxon>Lactobacillales</taxon>
        <taxon>Streptococcaceae</taxon>
        <taxon>Streptococcus</taxon>
    </lineage>
</organism>
<dbReference type="Proteomes" id="UP000270025">
    <property type="component" value="Chromosome"/>
</dbReference>
<dbReference type="GO" id="GO:0008483">
    <property type="term" value="F:transaminase activity"/>
    <property type="evidence" value="ECO:0007669"/>
    <property type="project" value="UniProtKB-KW"/>
</dbReference>